<proteinExistence type="predicted"/>
<comment type="caution">
    <text evidence="2">The sequence shown here is derived from an EMBL/GenBank/DDBJ whole genome shotgun (WGS) entry which is preliminary data.</text>
</comment>
<dbReference type="OrthoDB" id="5590282at2759"/>
<evidence type="ECO:0000313" key="3">
    <source>
        <dbReference type="Proteomes" id="UP000807469"/>
    </source>
</evidence>
<protein>
    <recommendedName>
        <fullName evidence="1">Cyclin C-terminal domain-containing protein</fullName>
    </recommendedName>
</protein>
<dbReference type="Pfam" id="PF02984">
    <property type="entry name" value="Cyclin_C"/>
    <property type="match status" value="1"/>
</dbReference>
<accession>A0A9P5YQS3</accession>
<dbReference type="InterPro" id="IPR004367">
    <property type="entry name" value="Cyclin_C-dom"/>
</dbReference>
<dbReference type="Gene3D" id="1.10.472.10">
    <property type="entry name" value="Cyclin-like"/>
    <property type="match status" value="1"/>
</dbReference>
<dbReference type="AlphaFoldDB" id="A0A9P5YQS3"/>
<name>A0A9P5YQS3_9AGAR</name>
<sequence>MQGDGTPNLEHYTTYSEKKLLPIANIMLEYIIINPVQHKALFKKYSAERYYRCSIFVQAWGLERWPENGIMTLKKDLPEVENEIHRHREYVAAQEARALRRQEAIDREARA</sequence>
<gene>
    <name evidence="2" type="ORF">BDN70DRAFT_337025</name>
</gene>
<evidence type="ECO:0000259" key="1">
    <source>
        <dbReference type="Pfam" id="PF02984"/>
    </source>
</evidence>
<evidence type="ECO:0000313" key="2">
    <source>
        <dbReference type="EMBL" id="KAF9474137.1"/>
    </source>
</evidence>
<dbReference type="Proteomes" id="UP000807469">
    <property type="component" value="Unassembled WGS sequence"/>
</dbReference>
<dbReference type="EMBL" id="MU155395">
    <property type="protein sequence ID" value="KAF9474137.1"/>
    <property type="molecule type" value="Genomic_DNA"/>
</dbReference>
<keyword evidence="3" id="KW-1185">Reference proteome</keyword>
<dbReference type="SUPFAM" id="SSF47954">
    <property type="entry name" value="Cyclin-like"/>
    <property type="match status" value="1"/>
</dbReference>
<dbReference type="InterPro" id="IPR036915">
    <property type="entry name" value="Cyclin-like_sf"/>
</dbReference>
<feature type="domain" description="Cyclin C-terminal" evidence="1">
    <location>
        <begin position="5"/>
        <end position="58"/>
    </location>
</feature>
<reference evidence="2" key="1">
    <citation type="submission" date="2020-11" db="EMBL/GenBank/DDBJ databases">
        <authorList>
            <consortium name="DOE Joint Genome Institute"/>
            <person name="Ahrendt S."/>
            <person name="Riley R."/>
            <person name="Andreopoulos W."/>
            <person name="Labutti K."/>
            <person name="Pangilinan J."/>
            <person name="Ruiz-Duenas F.J."/>
            <person name="Barrasa J.M."/>
            <person name="Sanchez-Garcia M."/>
            <person name="Camarero S."/>
            <person name="Miyauchi S."/>
            <person name="Serrano A."/>
            <person name="Linde D."/>
            <person name="Babiker R."/>
            <person name="Drula E."/>
            <person name="Ayuso-Fernandez I."/>
            <person name="Pacheco R."/>
            <person name="Padilla G."/>
            <person name="Ferreira P."/>
            <person name="Barriuso J."/>
            <person name="Kellner H."/>
            <person name="Castanera R."/>
            <person name="Alfaro M."/>
            <person name="Ramirez L."/>
            <person name="Pisabarro A.G."/>
            <person name="Kuo A."/>
            <person name="Tritt A."/>
            <person name="Lipzen A."/>
            <person name="He G."/>
            <person name="Yan M."/>
            <person name="Ng V."/>
            <person name="Cullen D."/>
            <person name="Martin F."/>
            <person name="Rosso M.-N."/>
            <person name="Henrissat B."/>
            <person name="Hibbett D."/>
            <person name="Martinez A.T."/>
            <person name="Grigoriev I.V."/>
        </authorList>
    </citation>
    <scope>NUCLEOTIDE SEQUENCE</scope>
    <source>
        <strain evidence="2">CIRM-BRFM 674</strain>
    </source>
</reference>
<organism evidence="2 3">
    <name type="scientific">Pholiota conissans</name>
    <dbReference type="NCBI Taxonomy" id="109636"/>
    <lineage>
        <taxon>Eukaryota</taxon>
        <taxon>Fungi</taxon>
        <taxon>Dikarya</taxon>
        <taxon>Basidiomycota</taxon>
        <taxon>Agaricomycotina</taxon>
        <taxon>Agaricomycetes</taxon>
        <taxon>Agaricomycetidae</taxon>
        <taxon>Agaricales</taxon>
        <taxon>Agaricineae</taxon>
        <taxon>Strophariaceae</taxon>
        <taxon>Pholiota</taxon>
    </lineage>
</organism>